<evidence type="ECO:0000256" key="2">
    <source>
        <dbReference type="ARBA" id="ARBA00023315"/>
    </source>
</evidence>
<evidence type="ECO:0000313" key="4">
    <source>
        <dbReference type="EMBL" id="MBU7598470.1"/>
    </source>
</evidence>
<dbReference type="RefSeq" id="WP_211041159.1">
    <property type="nucleotide sequence ID" value="NZ_JAELVF020000001.1"/>
</dbReference>
<keyword evidence="5" id="KW-1185">Reference proteome</keyword>
<organism evidence="4 5">
    <name type="scientific">Streptomyces tardus</name>
    <dbReference type="NCBI Taxonomy" id="2780544"/>
    <lineage>
        <taxon>Bacteria</taxon>
        <taxon>Bacillati</taxon>
        <taxon>Actinomycetota</taxon>
        <taxon>Actinomycetes</taxon>
        <taxon>Kitasatosporales</taxon>
        <taxon>Streptomycetaceae</taxon>
        <taxon>Streptomyces</taxon>
    </lineage>
</organism>
<gene>
    <name evidence="4" type="ORF">JGS22_012810</name>
</gene>
<dbReference type="PROSITE" id="PS51186">
    <property type="entry name" value="GNAT"/>
    <property type="match status" value="1"/>
</dbReference>
<accession>A0A949JH22</accession>
<comment type="caution">
    <text evidence="4">The sequence shown here is derived from an EMBL/GenBank/DDBJ whole genome shotgun (WGS) entry which is preliminary data.</text>
</comment>
<dbReference type="Pfam" id="PF00583">
    <property type="entry name" value="Acetyltransf_1"/>
    <property type="match status" value="1"/>
</dbReference>
<dbReference type="AlphaFoldDB" id="A0A949JH22"/>
<dbReference type="Gene3D" id="3.40.630.30">
    <property type="match status" value="1"/>
</dbReference>
<dbReference type="SUPFAM" id="SSF55729">
    <property type="entry name" value="Acyl-CoA N-acyltransferases (Nat)"/>
    <property type="match status" value="1"/>
</dbReference>
<feature type="domain" description="N-acetyltransferase" evidence="3">
    <location>
        <begin position="1"/>
        <end position="161"/>
    </location>
</feature>
<sequence>MEILTVRYDHPDVQKLVAEVQQEYVRRYGSGGDVTPLDPEMFQPPRGLFLLALDDGLPVATGAWRSCESADEEEYEDGDAEIKRMYVIPAARGRGLARRILAMLEDDARAAGRRRMVLETGTAQPEAIELYRSSAYVPAPRKFGVYRFEEDSRCYVKDLRA</sequence>
<keyword evidence="2" id="KW-0012">Acyltransferase</keyword>
<evidence type="ECO:0000259" key="3">
    <source>
        <dbReference type="PROSITE" id="PS51186"/>
    </source>
</evidence>
<dbReference type="PANTHER" id="PTHR43877:SF2">
    <property type="entry name" value="AMINOALKYLPHOSPHONATE N-ACETYLTRANSFERASE-RELATED"/>
    <property type="match status" value="1"/>
</dbReference>
<dbReference type="PANTHER" id="PTHR43877">
    <property type="entry name" value="AMINOALKYLPHOSPHONATE N-ACETYLTRANSFERASE-RELATED-RELATED"/>
    <property type="match status" value="1"/>
</dbReference>
<keyword evidence="1" id="KW-0808">Transferase</keyword>
<evidence type="ECO:0000313" key="5">
    <source>
        <dbReference type="Proteomes" id="UP000694501"/>
    </source>
</evidence>
<protein>
    <submittedName>
        <fullName evidence="4">GNAT family N-acetyltransferase</fullName>
    </submittedName>
</protein>
<evidence type="ECO:0000256" key="1">
    <source>
        <dbReference type="ARBA" id="ARBA00022679"/>
    </source>
</evidence>
<name>A0A949JH22_9ACTN</name>
<dbReference type="GO" id="GO:0016747">
    <property type="term" value="F:acyltransferase activity, transferring groups other than amino-acyl groups"/>
    <property type="evidence" value="ECO:0007669"/>
    <property type="project" value="InterPro"/>
</dbReference>
<reference evidence="4" key="1">
    <citation type="submission" date="2021-06" db="EMBL/GenBank/DDBJ databases">
        <title>Sequencing of actinobacteria type strains.</title>
        <authorList>
            <person name="Nguyen G.-S."/>
            <person name="Wentzel A."/>
        </authorList>
    </citation>
    <scope>NUCLEOTIDE SEQUENCE</scope>
    <source>
        <strain evidence="4">P38-E01</strain>
    </source>
</reference>
<dbReference type="CDD" id="cd04301">
    <property type="entry name" value="NAT_SF"/>
    <property type="match status" value="1"/>
</dbReference>
<dbReference type="EMBL" id="JAELVF020000001">
    <property type="protein sequence ID" value="MBU7598470.1"/>
    <property type="molecule type" value="Genomic_DNA"/>
</dbReference>
<dbReference type="InterPro" id="IPR000182">
    <property type="entry name" value="GNAT_dom"/>
</dbReference>
<dbReference type="InterPro" id="IPR016181">
    <property type="entry name" value="Acyl_CoA_acyltransferase"/>
</dbReference>
<dbReference type="InterPro" id="IPR050832">
    <property type="entry name" value="Bact_Acetyltransf"/>
</dbReference>
<dbReference type="Proteomes" id="UP000694501">
    <property type="component" value="Unassembled WGS sequence"/>
</dbReference>
<proteinExistence type="predicted"/>